<dbReference type="EMBL" id="OU963866">
    <property type="protein sequence ID" value="CAH0390537.1"/>
    <property type="molecule type" value="Genomic_DNA"/>
</dbReference>
<evidence type="ECO:0000256" key="2">
    <source>
        <dbReference type="ARBA" id="ARBA00022490"/>
    </source>
</evidence>
<evidence type="ECO:0000313" key="11">
    <source>
        <dbReference type="Proteomes" id="UP001152759"/>
    </source>
</evidence>
<keyword evidence="7" id="KW-0832">Ubl conjugation</keyword>
<dbReference type="OrthoDB" id="109543at2759"/>
<keyword evidence="11" id="KW-1185">Reference proteome</keyword>
<dbReference type="InterPro" id="IPR016135">
    <property type="entry name" value="UBQ-conjugating_enzyme/RWD"/>
</dbReference>
<name>A0A9P0F6Y8_BEMTA</name>
<evidence type="ECO:0000256" key="8">
    <source>
        <dbReference type="SAM" id="MobiDB-lite"/>
    </source>
</evidence>
<evidence type="ECO:0000256" key="1">
    <source>
        <dbReference type="ARBA" id="ARBA00004496"/>
    </source>
</evidence>
<reference evidence="10" key="1">
    <citation type="submission" date="2021-12" db="EMBL/GenBank/DDBJ databases">
        <authorList>
            <person name="King R."/>
        </authorList>
    </citation>
    <scope>NUCLEOTIDE SEQUENCE</scope>
</reference>
<dbReference type="Proteomes" id="UP001152759">
    <property type="component" value="Chromosome 5"/>
</dbReference>
<gene>
    <name evidence="10" type="ORF">BEMITA_LOCUS9249</name>
</gene>
<dbReference type="SMART" id="SM00212">
    <property type="entry name" value="UBCc"/>
    <property type="match status" value="1"/>
</dbReference>
<evidence type="ECO:0000259" key="9">
    <source>
        <dbReference type="PROSITE" id="PS50127"/>
    </source>
</evidence>
<dbReference type="SUPFAM" id="SSF54495">
    <property type="entry name" value="UBC-like"/>
    <property type="match status" value="1"/>
</dbReference>
<evidence type="ECO:0000256" key="5">
    <source>
        <dbReference type="ARBA" id="ARBA00022786"/>
    </source>
</evidence>
<dbReference type="KEGG" id="btab:109040837"/>
<comment type="subcellular location">
    <subcellularLocation>
        <location evidence="1">Cytoplasm</location>
    </subcellularLocation>
</comment>
<dbReference type="Pfam" id="PF00179">
    <property type="entry name" value="UQ_con"/>
    <property type="match status" value="1"/>
</dbReference>
<dbReference type="InterPro" id="IPR000608">
    <property type="entry name" value="UBC"/>
</dbReference>
<sequence length="370" mass="41793">MACLNTLKQEIKTLEAAFPKNHERFQIVNASVDELNCRFVGKNGKKYEIHANITETYPGTPPVWFADCDDTSVTNAVQILSNTTGLDNHVINQVPILVRELCRLHMVQEPSNLDTVRTGMLTPPPDVSMDEDDNDDEDDEDNETEDELHLEMDESEIVSKNKADEMDMEHLATLERLRQNQREDYLKGSVSGSVQATDRLMKELRDIYRSDSFKKGIYSIELVSDSLYEWNIRLKCVDPDSPLHHDLLVLKEKEGKDSILLSMLFKETFPFEPPFVRVVHPIISGGYVLVGGAICMELLTKQGWSGAYTIEAVIMQIAATLVKGKARIQFGTSKVVNQGAYSLARAQQSFKSLVQIHEQKGWYTPPKEDG</sequence>
<keyword evidence="3" id="KW-0808">Transferase</keyword>
<feature type="region of interest" description="Disordered" evidence="8">
    <location>
        <begin position="115"/>
        <end position="148"/>
    </location>
</feature>
<organism evidence="10 11">
    <name type="scientific">Bemisia tabaci</name>
    <name type="common">Sweetpotato whitefly</name>
    <name type="synonym">Aleurodes tabaci</name>
    <dbReference type="NCBI Taxonomy" id="7038"/>
    <lineage>
        <taxon>Eukaryota</taxon>
        <taxon>Metazoa</taxon>
        <taxon>Ecdysozoa</taxon>
        <taxon>Arthropoda</taxon>
        <taxon>Hexapoda</taxon>
        <taxon>Insecta</taxon>
        <taxon>Pterygota</taxon>
        <taxon>Neoptera</taxon>
        <taxon>Paraneoptera</taxon>
        <taxon>Hemiptera</taxon>
        <taxon>Sternorrhyncha</taxon>
        <taxon>Aleyrodoidea</taxon>
        <taxon>Aleyrodidae</taxon>
        <taxon>Aleyrodinae</taxon>
        <taxon>Bemisia</taxon>
    </lineage>
</organism>
<feature type="compositionally biased region" description="Acidic residues" evidence="8">
    <location>
        <begin position="128"/>
        <end position="146"/>
    </location>
</feature>
<keyword evidence="4" id="KW-0547">Nucleotide-binding</keyword>
<dbReference type="Gene3D" id="3.10.110.10">
    <property type="entry name" value="Ubiquitin Conjugating Enzyme"/>
    <property type="match status" value="1"/>
</dbReference>
<dbReference type="GO" id="GO:0004842">
    <property type="term" value="F:ubiquitin-protein transferase activity"/>
    <property type="evidence" value="ECO:0007669"/>
    <property type="project" value="UniProtKB-ARBA"/>
</dbReference>
<dbReference type="FunFam" id="3.10.110.10:FF:000006">
    <property type="entry name" value="Ubiquitin-conjugating enzyme E2 Q2"/>
    <property type="match status" value="1"/>
</dbReference>
<evidence type="ECO:0000313" key="10">
    <source>
        <dbReference type="EMBL" id="CAH0390537.1"/>
    </source>
</evidence>
<proteinExistence type="predicted"/>
<dbReference type="AlphaFoldDB" id="A0A9P0F6Y8"/>
<dbReference type="PROSITE" id="PS50127">
    <property type="entry name" value="UBC_2"/>
    <property type="match status" value="1"/>
</dbReference>
<accession>A0A9P0F6Y8</accession>
<keyword evidence="5" id="KW-0833">Ubl conjugation pathway</keyword>
<evidence type="ECO:0000256" key="3">
    <source>
        <dbReference type="ARBA" id="ARBA00022679"/>
    </source>
</evidence>
<protein>
    <recommendedName>
        <fullName evidence="9">UBC core domain-containing protein</fullName>
    </recommendedName>
</protein>
<feature type="domain" description="UBC core" evidence="9">
    <location>
        <begin position="195"/>
        <end position="363"/>
    </location>
</feature>
<evidence type="ECO:0000256" key="7">
    <source>
        <dbReference type="ARBA" id="ARBA00022843"/>
    </source>
</evidence>
<evidence type="ECO:0000256" key="6">
    <source>
        <dbReference type="ARBA" id="ARBA00022840"/>
    </source>
</evidence>
<dbReference type="GO" id="GO:0005524">
    <property type="term" value="F:ATP binding"/>
    <property type="evidence" value="ECO:0007669"/>
    <property type="project" value="UniProtKB-KW"/>
</dbReference>
<dbReference type="CDD" id="cd23802">
    <property type="entry name" value="UBCc_UBE2Q"/>
    <property type="match status" value="1"/>
</dbReference>
<dbReference type="GO" id="GO:0005737">
    <property type="term" value="C:cytoplasm"/>
    <property type="evidence" value="ECO:0007669"/>
    <property type="project" value="UniProtKB-SubCell"/>
</dbReference>
<evidence type="ECO:0000256" key="4">
    <source>
        <dbReference type="ARBA" id="ARBA00022741"/>
    </source>
</evidence>
<keyword evidence="6" id="KW-0067">ATP-binding</keyword>
<keyword evidence="2" id="KW-0963">Cytoplasm</keyword>